<organism evidence="1 2">
    <name type="scientific">Stachybotrys elegans</name>
    <dbReference type="NCBI Taxonomy" id="80388"/>
    <lineage>
        <taxon>Eukaryota</taxon>
        <taxon>Fungi</taxon>
        <taxon>Dikarya</taxon>
        <taxon>Ascomycota</taxon>
        <taxon>Pezizomycotina</taxon>
        <taxon>Sordariomycetes</taxon>
        <taxon>Hypocreomycetidae</taxon>
        <taxon>Hypocreales</taxon>
        <taxon>Stachybotryaceae</taxon>
        <taxon>Stachybotrys</taxon>
    </lineage>
</organism>
<name>A0A8K0SXF3_9HYPO</name>
<sequence length="69" mass="7968">MLYHVRTLEDEFVLHPHVLRTSKSPGLANLSILQTIQCNGKLRASQRSVLTRWNYTSRYGQPCLKLLSQ</sequence>
<dbReference type="Proteomes" id="UP000813444">
    <property type="component" value="Unassembled WGS sequence"/>
</dbReference>
<comment type="caution">
    <text evidence="1">The sequence shown here is derived from an EMBL/GenBank/DDBJ whole genome shotgun (WGS) entry which is preliminary data.</text>
</comment>
<reference evidence="1" key="1">
    <citation type="journal article" date="2021" name="Nat. Commun.">
        <title>Genetic determinants of endophytism in the Arabidopsis root mycobiome.</title>
        <authorList>
            <person name="Mesny F."/>
            <person name="Miyauchi S."/>
            <person name="Thiergart T."/>
            <person name="Pickel B."/>
            <person name="Atanasova L."/>
            <person name="Karlsson M."/>
            <person name="Huettel B."/>
            <person name="Barry K.W."/>
            <person name="Haridas S."/>
            <person name="Chen C."/>
            <person name="Bauer D."/>
            <person name="Andreopoulos W."/>
            <person name="Pangilinan J."/>
            <person name="LaButti K."/>
            <person name="Riley R."/>
            <person name="Lipzen A."/>
            <person name="Clum A."/>
            <person name="Drula E."/>
            <person name="Henrissat B."/>
            <person name="Kohler A."/>
            <person name="Grigoriev I.V."/>
            <person name="Martin F.M."/>
            <person name="Hacquard S."/>
        </authorList>
    </citation>
    <scope>NUCLEOTIDE SEQUENCE</scope>
    <source>
        <strain evidence="1">MPI-CAGE-CH-0235</strain>
    </source>
</reference>
<gene>
    <name evidence="1" type="ORF">B0I35DRAFT_176478</name>
</gene>
<dbReference type="AlphaFoldDB" id="A0A8K0SXF3"/>
<keyword evidence="2" id="KW-1185">Reference proteome</keyword>
<accession>A0A8K0SXF3</accession>
<evidence type="ECO:0000313" key="2">
    <source>
        <dbReference type="Proteomes" id="UP000813444"/>
    </source>
</evidence>
<protein>
    <submittedName>
        <fullName evidence="1">Uncharacterized protein</fullName>
    </submittedName>
</protein>
<dbReference type="EMBL" id="JAGPNK010000003">
    <property type="protein sequence ID" value="KAH7325137.1"/>
    <property type="molecule type" value="Genomic_DNA"/>
</dbReference>
<proteinExistence type="predicted"/>
<evidence type="ECO:0000313" key="1">
    <source>
        <dbReference type="EMBL" id="KAH7325137.1"/>
    </source>
</evidence>